<dbReference type="SUPFAM" id="SSF50249">
    <property type="entry name" value="Nucleic acid-binding proteins"/>
    <property type="match status" value="1"/>
</dbReference>
<feature type="compositionally biased region" description="Acidic residues" evidence="1">
    <location>
        <begin position="597"/>
        <end position="611"/>
    </location>
</feature>
<feature type="region of interest" description="Disordered" evidence="1">
    <location>
        <begin position="826"/>
        <end position="846"/>
    </location>
</feature>
<feature type="region of interest" description="Disordered" evidence="1">
    <location>
        <begin position="444"/>
        <end position="481"/>
    </location>
</feature>
<organism evidence="2 3">
    <name type="scientific">Paraphoma chrysanthemicola</name>
    <dbReference type="NCBI Taxonomy" id="798071"/>
    <lineage>
        <taxon>Eukaryota</taxon>
        <taxon>Fungi</taxon>
        <taxon>Dikarya</taxon>
        <taxon>Ascomycota</taxon>
        <taxon>Pezizomycotina</taxon>
        <taxon>Dothideomycetes</taxon>
        <taxon>Pleosporomycetidae</taxon>
        <taxon>Pleosporales</taxon>
        <taxon>Pleosporineae</taxon>
        <taxon>Phaeosphaeriaceae</taxon>
        <taxon>Paraphoma</taxon>
    </lineage>
</organism>
<evidence type="ECO:0000313" key="2">
    <source>
        <dbReference type="EMBL" id="KAH7079467.1"/>
    </source>
</evidence>
<feature type="compositionally biased region" description="Polar residues" evidence="1">
    <location>
        <begin position="1053"/>
        <end position="1062"/>
    </location>
</feature>
<sequence length="1300" mass="141170">MALVHIAELHPELAARESKQFKAAVTLIWPYSSSQRQFALLLAESEFRLRRKKGQVRARFSGSSAKALATTGVGIGDEVVLSLRGAQFLKEGTVSTPGRSIDWELEYTQTVVVQVFRDGSEIANLELLDAAPTPAPRSPVRREMATAPSPAPLWSSPAFLKRARLSDGPFFEAPYDPLADENAEGHDKKRRRKSYRDWKAWTYSARTPSPEKGDADVDEELADVDASPSRPTQLPDTPVSPPKPDVLSVAAGSLDMRHDTSAEESAHGRELRANIEEARAGVTQKLGEQSRKDDFVRDEDYYDLYAGPDELPPEDSQFAFGGDTEANTEEEDSLEQTDGASLSATEVNTEDLEGDISIESGENQDETHHHTQARFHASVSASDVEGLGRAEETPIIVMPPPTLPALDTSFFTTMTAPGLLTPIGKEPASPTLQPLDSALLPLPSPFPGERDSSASSYLDHVSTGRESTDALHAEDQDRPSDADYIEENSFFSSIGSSRNLTMHPDHESAFTPVRFTFGMDGAGFSRPLELSSPPPEIAKPDEMPKDQTQDDVDSRLPSAASPTGIQPSNVHSNVTEPPENNQPHLDQAVPEVIELSSDSETEDVDGLEAEELPVQGKTTSDGLGVEQDVHDASNTLTIHDKPGEEGTLLPSDIPMAMDDDLPKSTNQSGAVSEVVDLGSPDSSDVEEPTTKYDDDKAGKDDITDNHAITEADSTMSDLPLVPQNHDATVPTSPGSYNLIADTHDMPAAHTSNLQELDHPLGRGSDNRPVVFDDIEPFTVPQDSDMHARNDPLGDSHDISQWIPEDMEDLHPDIKMESIEEGSVFQISGQDSQADHEVSTDNATRSREKLLIDVPEDGHKIGELHTIAVPATGPARNTRSKTKPSSSPTKEEHAVSKRTTRSTRSKASITPAARTTLSPPGKTNPLMASFEPSQEPGASQGRYSNVSFVKDSEEESLHSENSLSTMKYSNEWNMFTNLSDPMVPNEQAVATSNMEPPPATAPEQGSWLGPKTKWTKSTQVVDQSESSPTQPNFPSIIQPPPSSPNRRHRSTNSVEALSSSPRITRTTRRHVYTITSSPPRSVEEAEDQTTPKAGQLVHEVAYPALPGEGEGYETRSSPPAPFDISELMHSSPPASTPAFPSVNQQSYMDGNTLMTPEATQQSNMELQNSVDMGERVQTLPMTPQLTQLTSGGLQSFDASMQNGNTTALPMAETGDVILLRAFAVKSLNRHPILISADESSWCVWRYKKPVWGAKKVPFGEMQAREEVKGPDKGNAGNEFRGDGEGNGSQRVTRSKDVGSET</sequence>
<feature type="compositionally biased region" description="Acidic residues" evidence="1">
    <location>
        <begin position="326"/>
        <end position="335"/>
    </location>
</feature>
<dbReference type="Proteomes" id="UP000813461">
    <property type="component" value="Unassembled WGS sequence"/>
</dbReference>
<dbReference type="EMBL" id="JAGMVJ010000016">
    <property type="protein sequence ID" value="KAH7079467.1"/>
    <property type="molecule type" value="Genomic_DNA"/>
</dbReference>
<dbReference type="Gene3D" id="2.40.50.140">
    <property type="entry name" value="Nucleic acid-binding proteins"/>
    <property type="match status" value="1"/>
</dbReference>
<feature type="compositionally biased region" description="Polar residues" evidence="1">
    <location>
        <begin position="560"/>
        <end position="584"/>
    </location>
</feature>
<reference evidence="2" key="1">
    <citation type="journal article" date="2021" name="Nat. Commun.">
        <title>Genetic determinants of endophytism in the Arabidopsis root mycobiome.</title>
        <authorList>
            <person name="Mesny F."/>
            <person name="Miyauchi S."/>
            <person name="Thiergart T."/>
            <person name="Pickel B."/>
            <person name="Atanasova L."/>
            <person name="Karlsson M."/>
            <person name="Huettel B."/>
            <person name="Barry K.W."/>
            <person name="Haridas S."/>
            <person name="Chen C."/>
            <person name="Bauer D."/>
            <person name="Andreopoulos W."/>
            <person name="Pangilinan J."/>
            <person name="LaButti K."/>
            <person name="Riley R."/>
            <person name="Lipzen A."/>
            <person name="Clum A."/>
            <person name="Drula E."/>
            <person name="Henrissat B."/>
            <person name="Kohler A."/>
            <person name="Grigoriev I.V."/>
            <person name="Martin F.M."/>
            <person name="Hacquard S."/>
        </authorList>
    </citation>
    <scope>NUCLEOTIDE SEQUENCE</scope>
    <source>
        <strain evidence="2">MPI-SDFR-AT-0120</strain>
    </source>
</reference>
<gene>
    <name evidence="2" type="ORF">FB567DRAFT_562632</name>
</gene>
<accession>A0A8K0QZW3</accession>
<feature type="region of interest" description="Disordered" evidence="1">
    <location>
        <begin position="524"/>
        <end position="702"/>
    </location>
</feature>
<protein>
    <recommendedName>
        <fullName evidence="4">Telomeric single stranded DNA binding POT1/Cdc13 domain-containing protein</fullName>
    </recommendedName>
</protein>
<evidence type="ECO:0008006" key="4">
    <source>
        <dbReference type="Google" id="ProtNLM"/>
    </source>
</evidence>
<dbReference type="InterPro" id="IPR012340">
    <property type="entry name" value="NA-bd_OB-fold"/>
</dbReference>
<feature type="region of interest" description="Disordered" evidence="1">
    <location>
        <begin position="1259"/>
        <end position="1300"/>
    </location>
</feature>
<feature type="compositionally biased region" description="Basic and acidic residues" evidence="1">
    <location>
        <begin position="462"/>
        <end position="481"/>
    </location>
</feature>
<feature type="compositionally biased region" description="Basic and acidic residues" evidence="1">
    <location>
        <begin position="832"/>
        <end position="846"/>
    </location>
</feature>
<feature type="compositionally biased region" description="Basic and acidic residues" evidence="1">
    <location>
        <begin position="688"/>
        <end position="702"/>
    </location>
</feature>
<feature type="compositionally biased region" description="Polar residues" evidence="1">
    <location>
        <begin position="904"/>
        <end position="917"/>
    </location>
</feature>
<comment type="caution">
    <text evidence="2">The sequence shown here is derived from an EMBL/GenBank/DDBJ whole genome shotgun (WGS) entry which is preliminary data.</text>
</comment>
<dbReference type="OrthoDB" id="5363079at2759"/>
<feature type="compositionally biased region" description="Basic and acidic residues" evidence="1">
    <location>
        <begin position="1261"/>
        <end position="1270"/>
    </location>
</feature>
<feature type="compositionally biased region" description="Basic and acidic residues" evidence="1">
    <location>
        <begin position="538"/>
        <end position="554"/>
    </location>
</feature>
<feature type="region of interest" description="Disordered" evidence="1">
    <location>
        <begin position="307"/>
        <end position="348"/>
    </location>
</feature>
<evidence type="ECO:0000256" key="1">
    <source>
        <dbReference type="SAM" id="MobiDB-lite"/>
    </source>
</evidence>
<keyword evidence="3" id="KW-1185">Reference proteome</keyword>
<feature type="compositionally biased region" description="Polar residues" evidence="1">
    <location>
        <begin position="1014"/>
        <end position="1028"/>
    </location>
</feature>
<evidence type="ECO:0000313" key="3">
    <source>
        <dbReference type="Proteomes" id="UP000813461"/>
    </source>
</evidence>
<proteinExistence type="predicted"/>
<feature type="compositionally biased region" description="Polar residues" evidence="1">
    <location>
        <begin position="336"/>
        <end position="347"/>
    </location>
</feature>
<feature type="region of interest" description="Disordered" evidence="1">
    <location>
        <begin position="987"/>
        <end position="1068"/>
    </location>
</feature>
<name>A0A8K0QZW3_9PLEO</name>
<feature type="region of interest" description="Disordered" evidence="1">
    <location>
        <begin position="860"/>
        <end position="941"/>
    </location>
</feature>
<feature type="region of interest" description="Disordered" evidence="1">
    <location>
        <begin position="205"/>
        <end position="247"/>
    </location>
</feature>